<evidence type="ECO:0000313" key="9">
    <source>
        <dbReference type="EMBL" id="KYD21197.1"/>
    </source>
</evidence>
<proteinExistence type="predicted"/>
<dbReference type="SUPFAM" id="SSF46785">
    <property type="entry name" value="Winged helix' DNA-binding domain"/>
    <property type="match status" value="1"/>
</dbReference>
<comment type="caution">
    <text evidence="9">The sequence shown here is derived from an EMBL/GenBank/DDBJ whole genome shotgun (WGS) entry which is preliminary data.</text>
</comment>
<dbReference type="Proteomes" id="UP000075683">
    <property type="component" value="Unassembled WGS sequence"/>
</dbReference>
<dbReference type="Pfam" id="PF05043">
    <property type="entry name" value="Mga"/>
    <property type="match status" value="1"/>
</dbReference>
<dbReference type="PROSITE" id="PS51372">
    <property type="entry name" value="PRD_2"/>
    <property type="match status" value="2"/>
</dbReference>
<dbReference type="InterPro" id="IPR016152">
    <property type="entry name" value="PTrfase/Anion_transptr"/>
</dbReference>
<dbReference type="InterPro" id="IPR002178">
    <property type="entry name" value="PTS_EIIA_type-2_dom"/>
</dbReference>
<dbReference type="SUPFAM" id="SSF63520">
    <property type="entry name" value="PTS-regulatory domain, PRD"/>
    <property type="match status" value="2"/>
</dbReference>
<dbReference type="Pfam" id="PF00359">
    <property type="entry name" value="PTS_EIIA_2"/>
    <property type="match status" value="1"/>
</dbReference>
<reference evidence="9 10" key="1">
    <citation type="submission" date="2016-01" db="EMBL/GenBank/DDBJ databases">
        <title>Draft Genome Sequences of Seven Thermophilic Sporeformers Isolated from Foods.</title>
        <authorList>
            <person name="Berendsen E.M."/>
            <person name="Wells-Bennik M.H."/>
            <person name="Krawcyk A.O."/>
            <person name="De Jong A."/>
            <person name="Holsappel S."/>
            <person name="Eijlander R.T."/>
            <person name="Kuipers O.P."/>
        </authorList>
    </citation>
    <scope>NUCLEOTIDE SEQUENCE [LARGE SCALE GENOMIC DNA]</scope>
    <source>
        <strain evidence="9 10">B4135</strain>
    </source>
</reference>
<dbReference type="InterPro" id="IPR007737">
    <property type="entry name" value="Mga_HTH"/>
</dbReference>
<keyword evidence="3" id="KW-0805">Transcription regulation</keyword>
<evidence type="ECO:0000259" key="8">
    <source>
        <dbReference type="PROSITE" id="PS51372"/>
    </source>
</evidence>
<organism evidence="9 10">
    <name type="scientific">Caldibacillus debilis</name>
    <dbReference type="NCBI Taxonomy" id="301148"/>
    <lineage>
        <taxon>Bacteria</taxon>
        <taxon>Bacillati</taxon>
        <taxon>Bacillota</taxon>
        <taxon>Bacilli</taxon>
        <taxon>Bacillales</taxon>
        <taxon>Bacillaceae</taxon>
        <taxon>Caldibacillus</taxon>
    </lineage>
</organism>
<feature type="domain" description="PTS EIIA type-2" evidence="6">
    <location>
        <begin position="501"/>
        <end position="640"/>
    </location>
</feature>
<dbReference type="Gene3D" id="1.10.1790.10">
    <property type="entry name" value="PRD domain"/>
    <property type="match status" value="2"/>
</dbReference>
<dbReference type="SUPFAM" id="SSF55804">
    <property type="entry name" value="Phoshotransferase/anion transport protein"/>
    <property type="match status" value="1"/>
</dbReference>
<evidence type="ECO:0000313" key="10">
    <source>
        <dbReference type="Proteomes" id="UP000075683"/>
    </source>
</evidence>
<evidence type="ECO:0000259" key="6">
    <source>
        <dbReference type="PROSITE" id="PS51094"/>
    </source>
</evidence>
<keyword evidence="4" id="KW-0010">Activator</keyword>
<dbReference type="InterPro" id="IPR036634">
    <property type="entry name" value="PRD_sf"/>
</dbReference>
<dbReference type="STRING" id="301148.B4135_0532"/>
<dbReference type="InterPro" id="IPR013011">
    <property type="entry name" value="PTS_EIIB_2"/>
</dbReference>
<dbReference type="EMBL" id="LQYT01000021">
    <property type="protein sequence ID" value="KYD21197.1"/>
    <property type="molecule type" value="Genomic_DNA"/>
</dbReference>
<feature type="domain" description="PRD" evidence="8">
    <location>
        <begin position="297"/>
        <end position="404"/>
    </location>
</feature>
<evidence type="ECO:0000256" key="5">
    <source>
        <dbReference type="ARBA" id="ARBA00023163"/>
    </source>
</evidence>
<dbReference type="Pfam" id="PF00874">
    <property type="entry name" value="PRD"/>
    <property type="match status" value="2"/>
</dbReference>
<dbReference type="InterPro" id="IPR050661">
    <property type="entry name" value="BglG_antiterminators"/>
</dbReference>
<dbReference type="PANTHER" id="PTHR30185:SF13">
    <property type="entry name" value="LICABCH OPERON REGULATOR-RELATED"/>
    <property type="match status" value="1"/>
</dbReference>
<evidence type="ECO:0000256" key="3">
    <source>
        <dbReference type="ARBA" id="ARBA00023015"/>
    </source>
</evidence>
<dbReference type="InterPro" id="IPR036388">
    <property type="entry name" value="WH-like_DNA-bd_sf"/>
</dbReference>
<dbReference type="PROSITE" id="PS51094">
    <property type="entry name" value="PTS_EIIA_TYPE_2"/>
    <property type="match status" value="1"/>
</dbReference>
<dbReference type="Gene3D" id="3.40.50.2300">
    <property type="match status" value="1"/>
</dbReference>
<sequence length="641" mass="75135">MNSRWQKIIQIMYTSDEPVTSSQLASLLQVSSKTVRNEIKDLNDFLRNAKAKIVSYRGIGYKLVIEDEEEFKKFLQVHVKLIKPFLPTEPEDRVRYLMEKLLLQSDFVKMDDIASELFISRSTLQSDIKTVRRILSKYHLKLEQKPYYGIKVLGDEMQIRFCISEYIFNNPNASLDHTENWNSILSKQELATIKTIILSKLRKYKIIISDISLQNLITHIAIACKRIREEKVVKMVKEEIKELKNHKEFKVAKEIVQDIEKQLHVSFPENEVAYISIHLQGSKILPPKLKREEIKTFIDHDIQKIAKEMIERIDEKYNLHLSGDDELLMALCLHLKPAINRFKYKMNLRNPLLEEIKTKYPLSFEAAVIGSEVLEERFQIKIDENEIGYIALHIEVALERQKKIRNRTPRCLIVCASGLGSAQLLFYKLKNKFGNDLDIVGTTEYYNLNHESLKSIDFIISTIPIKEKLAVPVIHVSTILGESDVKKIEKLMKKEELMIDQYLRERYTFLQMNFDTPEEVIRFLGEKLIEDKKVKDQYIDSVLEREKFSPTSFGNLVAIPHPIEPQTDETFWCIVTLAKPIQWGKKPVQLICLLNIDKNKRDSLKPMYRVLVKFLDNVQLIHRLLQCQTYDEFKNTLKNYK</sequence>
<dbReference type="Pfam" id="PF08279">
    <property type="entry name" value="HTH_11"/>
    <property type="match status" value="1"/>
</dbReference>
<feature type="domain" description="PTS EIIB type-2" evidence="7">
    <location>
        <begin position="409"/>
        <end position="500"/>
    </location>
</feature>
<dbReference type="GO" id="GO:0008982">
    <property type="term" value="F:protein-N(PI)-phosphohistidine-sugar phosphotransferase activity"/>
    <property type="evidence" value="ECO:0007669"/>
    <property type="project" value="InterPro"/>
</dbReference>
<dbReference type="PROSITE" id="PS51099">
    <property type="entry name" value="PTS_EIIB_TYPE_2"/>
    <property type="match status" value="1"/>
</dbReference>
<gene>
    <name evidence="9" type="ORF">B4135_0532</name>
</gene>
<dbReference type="PANTHER" id="PTHR30185">
    <property type="entry name" value="CRYPTIC BETA-GLUCOSIDE BGL OPERON ANTITERMINATOR"/>
    <property type="match status" value="1"/>
</dbReference>
<dbReference type="GO" id="GO:0006355">
    <property type="term" value="P:regulation of DNA-templated transcription"/>
    <property type="evidence" value="ECO:0007669"/>
    <property type="project" value="InterPro"/>
</dbReference>
<evidence type="ECO:0000259" key="7">
    <source>
        <dbReference type="PROSITE" id="PS51099"/>
    </source>
</evidence>
<evidence type="ECO:0000256" key="2">
    <source>
        <dbReference type="ARBA" id="ARBA00022737"/>
    </source>
</evidence>
<dbReference type="InterPro" id="IPR011608">
    <property type="entry name" value="PRD"/>
</dbReference>
<dbReference type="Gene3D" id="1.10.10.10">
    <property type="entry name" value="Winged helix-like DNA-binding domain superfamily/Winged helix DNA-binding domain"/>
    <property type="match status" value="1"/>
</dbReference>
<keyword evidence="5" id="KW-0804">Transcription</keyword>
<dbReference type="OrthoDB" id="3710983at2"/>
<accession>A0A150M9J7</accession>
<evidence type="ECO:0000256" key="4">
    <source>
        <dbReference type="ARBA" id="ARBA00023159"/>
    </source>
</evidence>
<dbReference type="InterPro" id="IPR036095">
    <property type="entry name" value="PTS_EIIB-like_sf"/>
</dbReference>
<dbReference type="Gene3D" id="3.40.930.10">
    <property type="entry name" value="Mannitol-specific EII, Chain A"/>
    <property type="match status" value="1"/>
</dbReference>
<dbReference type="GO" id="GO:0009401">
    <property type="term" value="P:phosphoenolpyruvate-dependent sugar phosphotransferase system"/>
    <property type="evidence" value="ECO:0007669"/>
    <property type="project" value="InterPro"/>
</dbReference>
<feature type="domain" description="PRD" evidence="8">
    <location>
        <begin position="184"/>
        <end position="289"/>
    </location>
</feature>
<dbReference type="CDD" id="cd05568">
    <property type="entry name" value="PTS_IIB_bgl_like"/>
    <property type="match status" value="1"/>
</dbReference>
<dbReference type="CDD" id="cd00211">
    <property type="entry name" value="PTS_IIA_fru"/>
    <property type="match status" value="1"/>
</dbReference>
<dbReference type="InterPro" id="IPR013196">
    <property type="entry name" value="HTH_11"/>
</dbReference>
<dbReference type="PATRIC" id="fig|301148.3.peg.2179"/>
<dbReference type="InterPro" id="IPR036390">
    <property type="entry name" value="WH_DNA-bd_sf"/>
</dbReference>
<dbReference type="AlphaFoldDB" id="A0A150M9J7"/>
<name>A0A150M9J7_9BACI</name>
<evidence type="ECO:0000256" key="1">
    <source>
        <dbReference type="ARBA" id="ARBA00022679"/>
    </source>
</evidence>
<protein>
    <submittedName>
        <fullName evidence="9">Uncharacterized protein</fullName>
    </submittedName>
</protein>
<keyword evidence="1" id="KW-0808">Transferase</keyword>
<dbReference type="RefSeq" id="WP_061568289.1">
    <property type="nucleotide sequence ID" value="NZ_LQYT01000021.1"/>
</dbReference>
<dbReference type="SUPFAM" id="SSF52794">
    <property type="entry name" value="PTS system IIB component-like"/>
    <property type="match status" value="1"/>
</dbReference>
<keyword evidence="2" id="KW-0677">Repeat</keyword>